<accession>A0ABU4AW05</accession>
<keyword evidence="1" id="KW-0812">Transmembrane</keyword>
<comment type="caution">
    <text evidence="3">The sequence shown here is derived from an EMBL/GenBank/DDBJ whole genome shotgun (WGS) entry which is preliminary data.</text>
</comment>
<gene>
    <name evidence="3" type="ORF">R3P95_07595</name>
</gene>
<evidence type="ECO:0000313" key="4">
    <source>
        <dbReference type="Proteomes" id="UP001185899"/>
    </source>
</evidence>
<keyword evidence="1" id="KW-0472">Membrane</keyword>
<evidence type="ECO:0000313" key="3">
    <source>
        <dbReference type="EMBL" id="MDV6230407.1"/>
    </source>
</evidence>
<proteinExistence type="predicted"/>
<name>A0ABU4AW05_9NOCA</name>
<reference evidence="3 4" key="1">
    <citation type="submission" date="2023-10" db="EMBL/GenBank/DDBJ databases">
        <title>Development of a sustainable strategy for remediation of hydrocarbon-contaminated territories based on the waste exchange concept.</title>
        <authorList>
            <person name="Krivoruchko A."/>
        </authorList>
    </citation>
    <scope>NUCLEOTIDE SEQUENCE [LARGE SCALE GENOMIC DNA]</scope>
    <source>
        <strain evidence="3 4">IEGM 1322</strain>
    </source>
</reference>
<keyword evidence="1" id="KW-1133">Transmembrane helix</keyword>
<keyword evidence="4" id="KW-1185">Reference proteome</keyword>
<sequence length="94" mass="9931">MSESDSTPSTPTTDTLRVRGEKLTETVKKLLHDGNIRRIVVKNDQGHTVIEIPVTAGVAVAIVAPVLVAVAAIAAVLDDCTIEVHRVDEHSPAA</sequence>
<feature type="transmembrane region" description="Helical" evidence="1">
    <location>
        <begin position="52"/>
        <end position="77"/>
    </location>
</feature>
<dbReference type="Pfam" id="PF14242">
    <property type="entry name" value="DUF4342"/>
    <property type="match status" value="1"/>
</dbReference>
<evidence type="ECO:0000256" key="1">
    <source>
        <dbReference type="SAM" id="Phobius"/>
    </source>
</evidence>
<dbReference type="EMBL" id="JAWLKE010000003">
    <property type="protein sequence ID" value="MDV6230407.1"/>
    <property type="molecule type" value="Genomic_DNA"/>
</dbReference>
<protein>
    <submittedName>
        <fullName evidence="3">DUF4342 domain-containing protein</fullName>
    </submittedName>
</protein>
<feature type="domain" description="DUF4342" evidence="2">
    <location>
        <begin position="13"/>
        <end position="86"/>
    </location>
</feature>
<organism evidence="3 4">
    <name type="scientific">Rhodococcus cercidiphylli</name>
    <dbReference type="NCBI Taxonomy" id="489916"/>
    <lineage>
        <taxon>Bacteria</taxon>
        <taxon>Bacillati</taxon>
        <taxon>Actinomycetota</taxon>
        <taxon>Actinomycetes</taxon>
        <taxon>Mycobacteriales</taxon>
        <taxon>Nocardiaceae</taxon>
        <taxon>Rhodococcus</taxon>
    </lineage>
</organism>
<evidence type="ECO:0000259" key="2">
    <source>
        <dbReference type="Pfam" id="PF14242"/>
    </source>
</evidence>
<dbReference type="RefSeq" id="WP_149407413.1">
    <property type="nucleotide sequence ID" value="NZ_JAWLKE010000003.1"/>
</dbReference>
<dbReference type="InterPro" id="IPR025642">
    <property type="entry name" value="DUF4342"/>
</dbReference>
<dbReference type="Proteomes" id="UP001185899">
    <property type="component" value="Unassembled WGS sequence"/>
</dbReference>